<feature type="transmembrane region" description="Helical" evidence="1">
    <location>
        <begin position="313"/>
        <end position="335"/>
    </location>
</feature>
<dbReference type="Proteomes" id="UP000678228">
    <property type="component" value="Unassembled WGS sequence"/>
</dbReference>
<evidence type="ECO:0000313" key="3">
    <source>
        <dbReference type="Proteomes" id="UP000678228"/>
    </source>
</evidence>
<evidence type="ECO:0000256" key="1">
    <source>
        <dbReference type="SAM" id="Phobius"/>
    </source>
</evidence>
<evidence type="ECO:0000313" key="2">
    <source>
        <dbReference type="EMBL" id="MBP3952940.1"/>
    </source>
</evidence>
<organism evidence="2 3">
    <name type="scientific">Halalkalibacter suaedae</name>
    <dbReference type="NCBI Taxonomy" id="2822140"/>
    <lineage>
        <taxon>Bacteria</taxon>
        <taxon>Bacillati</taxon>
        <taxon>Bacillota</taxon>
        <taxon>Bacilli</taxon>
        <taxon>Bacillales</taxon>
        <taxon>Bacillaceae</taxon>
        <taxon>Halalkalibacter</taxon>
    </lineage>
</organism>
<protein>
    <submittedName>
        <fullName evidence="2">Uncharacterized protein</fullName>
    </submittedName>
</protein>
<comment type="caution">
    <text evidence="2">The sequence shown here is derived from an EMBL/GenBank/DDBJ whole genome shotgun (WGS) entry which is preliminary data.</text>
</comment>
<keyword evidence="1" id="KW-0472">Membrane</keyword>
<accession>A0A940WV10</accession>
<feature type="transmembrane region" description="Helical" evidence="1">
    <location>
        <begin position="424"/>
        <end position="446"/>
    </location>
</feature>
<dbReference type="EMBL" id="JAGKSQ010000008">
    <property type="protein sequence ID" value="MBP3952940.1"/>
    <property type="molecule type" value="Genomic_DNA"/>
</dbReference>
<feature type="transmembrane region" description="Helical" evidence="1">
    <location>
        <begin position="60"/>
        <end position="81"/>
    </location>
</feature>
<feature type="transmembrane region" description="Helical" evidence="1">
    <location>
        <begin position="458"/>
        <end position="475"/>
    </location>
</feature>
<name>A0A940WV10_9BACI</name>
<reference evidence="2" key="1">
    <citation type="submission" date="2021-03" db="EMBL/GenBank/DDBJ databases">
        <title>Bacillus suaedae sp. nov., isolated from Suaeda aralocaspica.</title>
        <authorList>
            <person name="Lei R.F.R."/>
        </authorList>
    </citation>
    <scope>NUCLEOTIDE SEQUENCE</scope>
    <source>
        <strain evidence="2">YZJH907-2</strain>
    </source>
</reference>
<feature type="transmembrane region" description="Helical" evidence="1">
    <location>
        <begin position="188"/>
        <end position="207"/>
    </location>
</feature>
<keyword evidence="1" id="KW-1133">Transmembrane helix</keyword>
<feature type="transmembrane region" description="Helical" evidence="1">
    <location>
        <begin position="102"/>
        <end position="121"/>
    </location>
</feature>
<dbReference type="AlphaFoldDB" id="A0A940WV10"/>
<feature type="transmembrane region" description="Helical" evidence="1">
    <location>
        <begin position="31"/>
        <end position="54"/>
    </location>
</feature>
<feature type="transmembrane region" description="Helical" evidence="1">
    <location>
        <begin position="6"/>
        <end position="24"/>
    </location>
</feature>
<sequence>MDLTLAHWLYLLGTCLIIITMLFRQNVVVPALVMTFLVGWVYSNSFLQGVHAIFNASLTAAGELFNIFLIIAVMTALLQSLKSIGSDQQMIIPFQKVMKNGHLSFWILVLITYVISLFFWPAPAVPLLGALLIPVAIRSGLPPMGAAIAISLAGHGMALSSDFVLQVAPGLAASTSSVISASDVANNSLILSLVTGVIALSIAYLMIKKSIVPATKQNLIDWENSGDEGVKLDNDDMVIKKGIHSKWFAILVPTTFLAIIVYVILATFSDFVPKIADGSGASLIGGTAIILLLLISIARSYRDVLKDVSDHLINGFVYAFKVMGLVIPVAGFFFIGNATFAAQILKIENPEQAPAFLFDLVQAGQTAIPENAFITGFGILILGMVSGLDGSGFSGLPLIGSLSEAFGQTSGVDPATLAAIGQMGAIWVGGGTLVAWSPIIAIAGFAKISVIDLVRKSFIPVVIALVISTIFGLLFL</sequence>
<feature type="transmembrane region" description="Helical" evidence="1">
    <location>
        <begin position="280"/>
        <end position="301"/>
    </location>
</feature>
<keyword evidence="1" id="KW-0812">Transmembrane</keyword>
<proteinExistence type="predicted"/>
<feature type="transmembrane region" description="Helical" evidence="1">
    <location>
        <begin position="247"/>
        <end position="268"/>
    </location>
</feature>
<gene>
    <name evidence="2" type="ORF">J7W16_17595</name>
</gene>
<dbReference type="RefSeq" id="WP_210598788.1">
    <property type="nucleotide sequence ID" value="NZ_JAGKSQ010000008.1"/>
</dbReference>
<keyword evidence="3" id="KW-1185">Reference proteome</keyword>